<evidence type="ECO:0000313" key="3">
    <source>
        <dbReference type="Proteomes" id="UP000094112"/>
    </source>
</evidence>
<dbReference type="Pfam" id="PF10422">
    <property type="entry name" value="LRS4"/>
    <property type="match status" value="1"/>
</dbReference>
<feature type="compositionally biased region" description="Basic and acidic residues" evidence="1">
    <location>
        <begin position="320"/>
        <end position="333"/>
    </location>
</feature>
<organism evidence="2 3">
    <name type="scientific">Wickerhamomyces anomalus (strain ATCC 58044 / CBS 1984 / NCYC 433 / NRRL Y-366-8)</name>
    <name type="common">Yeast</name>
    <name type="synonym">Hansenula anomala</name>
    <dbReference type="NCBI Taxonomy" id="683960"/>
    <lineage>
        <taxon>Eukaryota</taxon>
        <taxon>Fungi</taxon>
        <taxon>Dikarya</taxon>
        <taxon>Ascomycota</taxon>
        <taxon>Saccharomycotina</taxon>
        <taxon>Saccharomycetes</taxon>
        <taxon>Phaffomycetales</taxon>
        <taxon>Wickerhamomycetaceae</taxon>
        <taxon>Wickerhamomyces</taxon>
    </lineage>
</organism>
<dbReference type="AlphaFoldDB" id="A0A1E3P1L0"/>
<proteinExistence type="predicted"/>
<accession>A0A1E3P1L0</accession>
<evidence type="ECO:0000313" key="2">
    <source>
        <dbReference type="EMBL" id="ODQ58797.1"/>
    </source>
</evidence>
<evidence type="ECO:0000256" key="1">
    <source>
        <dbReference type="SAM" id="MobiDB-lite"/>
    </source>
</evidence>
<name>A0A1E3P1L0_WICAA</name>
<feature type="region of interest" description="Disordered" evidence="1">
    <location>
        <begin position="151"/>
        <end position="359"/>
    </location>
</feature>
<dbReference type="Proteomes" id="UP000094112">
    <property type="component" value="Unassembled WGS sequence"/>
</dbReference>
<feature type="compositionally biased region" description="Acidic residues" evidence="1">
    <location>
        <begin position="288"/>
        <end position="298"/>
    </location>
</feature>
<feature type="compositionally biased region" description="Polar residues" evidence="1">
    <location>
        <begin position="197"/>
        <end position="243"/>
    </location>
</feature>
<dbReference type="GeneID" id="30202120"/>
<gene>
    <name evidence="2" type="ORF">WICANDRAFT_79344</name>
</gene>
<feature type="compositionally biased region" description="Polar residues" evidence="1">
    <location>
        <begin position="159"/>
        <end position="187"/>
    </location>
</feature>
<dbReference type="OrthoDB" id="4058956at2759"/>
<reference evidence="2 3" key="1">
    <citation type="journal article" date="2016" name="Proc. Natl. Acad. Sci. U.S.A.">
        <title>Comparative genomics of biotechnologically important yeasts.</title>
        <authorList>
            <person name="Riley R."/>
            <person name="Haridas S."/>
            <person name="Wolfe K.H."/>
            <person name="Lopes M.R."/>
            <person name="Hittinger C.T."/>
            <person name="Goeker M."/>
            <person name="Salamov A.A."/>
            <person name="Wisecaver J.H."/>
            <person name="Long T.M."/>
            <person name="Calvey C.H."/>
            <person name="Aerts A.L."/>
            <person name="Barry K.W."/>
            <person name="Choi C."/>
            <person name="Clum A."/>
            <person name="Coughlan A.Y."/>
            <person name="Deshpande S."/>
            <person name="Douglass A.P."/>
            <person name="Hanson S.J."/>
            <person name="Klenk H.-P."/>
            <person name="LaButti K.M."/>
            <person name="Lapidus A."/>
            <person name="Lindquist E.A."/>
            <person name="Lipzen A.M."/>
            <person name="Meier-Kolthoff J.P."/>
            <person name="Ohm R.A."/>
            <person name="Otillar R.P."/>
            <person name="Pangilinan J.L."/>
            <person name="Peng Y."/>
            <person name="Rokas A."/>
            <person name="Rosa C.A."/>
            <person name="Scheuner C."/>
            <person name="Sibirny A.A."/>
            <person name="Slot J.C."/>
            <person name="Stielow J.B."/>
            <person name="Sun H."/>
            <person name="Kurtzman C.P."/>
            <person name="Blackwell M."/>
            <person name="Grigoriev I.V."/>
            <person name="Jeffries T.W."/>
        </authorList>
    </citation>
    <scope>NUCLEOTIDE SEQUENCE [LARGE SCALE GENOMIC DNA]</scope>
    <source>
        <strain evidence="3">ATCC 58044 / CBS 1984 / NCYC 433 / NRRL Y-366-8</strain>
    </source>
</reference>
<keyword evidence="3" id="KW-1185">Reference proteome</keyword>
<protein>
    <submittedName>
        <fullName evidence="2">Uncharacterized protein</fullName>
    </submittedName>
</protein>
<sequence length="390" mass="43766">MEYEVITNFAQYQKARSAVESVISKESTRRSLLQNALLLKTVLSQQLYIENSNHKESKDHSSVKQDLTKAQHEKKLLENKISMLNTEIDTWKKKSANQTSLQKETLSLKNQITKLNSQLNESRNEIGKVKQQFVTQKAVLESKLENAKKNIKNLKDKNTLSPSKALQPPSSILSPVKSQSKTLNNHQKLGLKRPLVSNFSTSPFLNKNLHKATSPSKDGKQQNNFQSPVPLNSQNLLATSTPGAPNAVSPLKDLKSRKPSGLKNLISPAKPPSNGATKPNSKKKPSLFDDDDDDDEDIFGNSIRKLDATKNTPRQEPPSEESKQDNEEQDTKKKQPAKRRRKIGGKAIVEDVDNEEEPKFSPLKKVKLLDKLGGISPLKQRNQERNLFKV</sequence>
<dbReference type="InterPro" id="IPR018479">
    <property type="entry name" value="Lrs4/Mde4"/>
</dbReference>
<feature type="compositionally biased region" description="Basic residues" evidence="1">
    <location>
        <begin position="334"/>
        <end position="344"/>
    </location>
</feature>
<dbReference type="RefSeq" id="XP_019038004.1">
    <property type="nucleotide sequence ID" value="XM_019184874.1"/>
</dbReference>
<dbReference type="EMBL" id="KV454211">
    <property type="protein sequence ID" value="ODQ58797.1"/>
    <property type="molecule type" value="Genomic_DNA"/>
</dbReference>